<accession>A0A1B2I6G1</accession>
<sequence length="75" mass="8614">MRKSVDGLAAIVNLSLACDFSGESMFIFCNKSRNRVKIIEWDGDCFWLYRKSCASQKGFEYCDRDSSLLNVTMQN</sequence>
<name>A0A1B2I6G1_9BACT</name>
<evidence type="ECO:0000313" key="2">
    <source>
        <dbReference type="Proteomes" id="UP000093044"/>
    </source>
</evidence>
<dbReference type="EMBL" id="CP016757">
    <property type="protein sequence ID" value="ANZ45559.1"/>
    <property type="molecule type" value="Genomic_DNA"/>
</dbReference>
<gene>
    <name evidence="1" type="ORF">BED41_11040</name>
</gene>
<proteinExistence type="predicted"/>
<dbReference type="STRING" id="1197717.BED41_11040"/>
<dbReference type="PROSITE" id="PS51257">
    <property type="entry name" value="PROKAR_LIPOPROTEIN"/>
    <property type="match status" value="1"/>
</dbReference>
<dbReference type="OrthoDB" id="4956084at2"/>
<reference evidence="1" key="1">
    <citation type="submission" date="2016-08" db="EMBL/GenBank/DDBJ databases">
        <title>Complete genome of Cloacibacillus porcorum.</title>
        <authorList>
            <person name="Looft T."/>
            <person name="Bayles D.O."/>
            <person name="Alt D.P."/>
        </authorList>
    </citation>
    <scope>NUCLEOTIDE SEQUENCE [LARGE SCALE GENOMIC DNA]</scope>
    <source>
        <strain evidence="1">CL-84</strain>
    </source>
</reference>
<keyword evidence="2" id="KW-1185">Reference proteome</keyword>
<dbReference type="Proteomes" id="UP000093044">
    <property type="component" value="Chromosome"/>
</dbReference>
<evidence type="ECO:0000313" key="1">
    <source>
        <dbReference type="EMBL" id="ANZ45559.1"/>
    </source>
</evidence>
<organism evidence="1 2">
    <name type="scientific">Cloacibacillus porcorum</name>
    <dbReference type="NCBI Taxonomy" id="1197717"/>
    <lineage>
        <taxon>Bacteria</taxon>
        <taxon>Thermotogati</taxon>
        <taxon>Synergistota</taxon>
        <taxon>Synergistia</taxon>
        <taxon>Synergistales</taxon>
        <taxon>Synergistaceae</taxon>
        <taxon>Cloacibacillus</taxon>
    </lineage>
</organism>
<dbReference type="NCBIfam" id="NF033819">
    <property type="entry name" value="IS66_TnpB"/>
    <property type="match status" value="1"/>
</dbReference>
<dbReference type="AlphaFoldDB" id="A0A1B2I6G1"/>
<protein>
    <submittedName>
        <fullName evidence="1">Uncharacterized protein</fullName>
    </submittedName>
</protein>
<dbReference type="Pfam" id="PF05717">
    <property type="entry name" value="TnpB_IS66"/>
    <property type="match status" value="1"/>
</dbReference>
<dbReference type="InterPro" id="IPR008878">
    <property type="entry name" value="Transposase_IS66_Orf2"/>
</dbReference>
<dbReference type="KEGG" id="cpor:BED41_11040"/>